<protein>
    <recommendedName>
        <fullName evidence="1">DUF7770 domain-containing protein</fullName>
    </recommendedName>
</protein>
<evidence type="ECO:0000313" key="3">
    <source>
        <dbReference type="Proteomes" id="UP000053477"/>
    </source>
</evidence>
<dbReference type="AlphaFoldDB" id="A0A0H2RE53"/>
<reference evidence="2 3" key="1">
    <citation type="submission" date="2015-04" db="EMBL/GenBank/DDBJ databases">
        <title>Complete genome sequence of Schizopora paradoxa KUC8140, a cosmopolitan wood degrader in East Asia.</title>
        <authorList>
            <consortium name="DOE Joint Genome Institute"/>
            <person name="Min B."/>
            <person name="Park H."/>
            <person name="Jang Y."/>
            <person name="Kim J.-J."/>
            <person name="Kim K.H."/>
            <person name="Pangilinan J."/>
            <person name="Lipzen A."/>
            <person name="Riley R."/>
            <person name="Grigoriev I.V."/>
            <person name="Spatafora J.W."/>
            <person name="Choi I.-G."/>
        </authorList>
    </citation>
    <scope>NUCLEOTIDE SEQUENCE [LARGE SCALE GENOMIC DNA]</scope>
    <source>
        <strain evidence="2 3">KUC8140</strain>
    </source>
</reference>
<dbReference type="Pfam" id="PF24968">
    <property type="entry name" value="DUF7770"/>
    <property type="match status" value="1"/>
</dbReference>
<dbReference type="OrthoDB" id="3527137at2759"/>
<evidence type="ECO:0000313" key="2">
    <source>
        <dbReference type="EMBL" id="KLO07813.1"/>
    </source>
</evidence>
<proteinExistence type="predicted"/>
<dbReference type="Proteomes" id="UP000053477">
    <property type="component" value="Unassembled WGS sequence"/>
</dbReference>
<name>A0A0H2RE53_9AGAM</name>
<dbReference type="EMBL" id="KQ086119">
    <property type="protein sequence ID" value="KLO07813.1"/>
    <property type="molecule type" value="Genomic_DNA"/>
</dbReference>
<gene>
    <name evidence="2" type="ORF">SCHPADRAFT_632372</name>
</gene>
<organism evidence="2 3">
    <name type="scientific">Schizopora paradoxa</name>
    <dbReference type="NCBI Taxonomy" id="27342"/>
    <lineage>
        <taxon>Eukaryota</taxon>
        <taxon>Fungi</taxon>
        <taxon>Dikarya</taxon>
        <taxon>Basidiomycota</taxon>
        <taxon>Agaricomycotina</taxon>
        <taxon>Agaricomycetes</taxon>
        <taxon>Hymenochaetales</taxon>
        <taxon>Schizoporaceae</taxon>
        <taxon>Schizopora</taxon>
    </lineage>
</organism>
<accession>A0A0H2RE53</accession>
<keyword evidence="3" id="KW-1185">Reference proteome</keyword>
<evidence type="ECO:0000259" key="1">
    <source>
        <dbReference type="Pfam" id="PF24968"/>
    </source>
</evidence>
<dbReference type="InParanoid" id="A0A0H2RE53"/>
<sequence>MYLFPASLHFSKIKFQSQCPTCDMSPSYGFRDEPGLSSGKMTVINKSHTGASFEEIEFWEHDGGDLATRKSNSRSGYTFDETGRGCRSWCQKALADLENNGMAPGSVESFERAIQKASKQDAKSSPHARQKGPLLLNVKQIQVTWCTTVCTYACIREYVICRLRKLKTD</sequence>
<feature type="domain" description="DUF7770" evidence="1">
    <location>
        <begin position="70"/>
        <end position="132"/>
    </location>
</feature>
<dbReference type="InterPro" id="IPR056672">
    <property type="entry name" value="DUF7770"/>
</dbReference>